<sequence length="259" mass="31804">MKERKIKSIEYYRVDGKSEPNKSDEIFKIKIGLYKVENFDTNGNIIKENGFDREMNPDNIIERKFDNNKNPIELLTFKNYYNKPLTKTYLSKYLYENNLLVESLHYYGTFDSSGFWARNKINYNSKKQKIKDEYESYNDDAKKETRIYEWKDEYSYVEDRINKEGILAERHFVRLDKRGKEIQHRINFELLSKEDSSYQVYFEKEFDEYGNEIVSISKYVGKPIQKTEYKYLYDGENWKYRLQFTNQNYWTEFRRIEYY</sequence>
<dbReference type="EMBL" id="LWHJ01000031">
    <property type="protein sequence ID" value="OAQ38088.1"/>
    <property type="molecule type" value="Genomic_DNA"/>
</dbReference>
<keyword evidence="1" id="KW-0175">Coiled coil</keyword>
<dbReference type="OrthoDB" id="9825607at2"/>
<evidence type="ECO:0000256" key="1">
    <source>
        <dbReference type="SAM" id="Coils"/>
    </source>
</evidence>
<proteinExistence type="predicted"/>
<evidence type="ECO:0000313" key="3">
    <source>
        <dbReference type="Proteomes" id="UP000078459"/>
    </source>
</evidence>
<keyword evidence="3" id="KW-1185">Reference proteome</keyword>
<gene>
    <name evidence="2" type="ORF">A5893_14890</name>
</gene>
<comment type="caution">
    <text evidence="2">The sequence shown here is derived from an EMBL/GenBank/DDBJ whole genome shotgun (WGS) entry which is preliminary data.</text>
</comment>
<dbReference type="AlphaFoldDB" id="A0A179DAR9"/>
<dbReference type="Proteomes" id="UP000078459">
    <property type="component" value="Unassembled WGS sequence"/>
</dbReference>
<accession>A0A179DAR9</accession>
<dbReference type="RefSeq" id="WP_068823481.1">
    <property type="nucleotide sequence ID" value="NZ_LWHJ01000031.1"/>
</dbReference>
<reference evidence="2 3" key="1">
    <citation type="submission" date="2016-04" db="EMBL/GenBank/DDBJ databases">
        <authorList>
            <person name="Evans L.H."/>
            <person name="Alamgir A."/>
            <person name="Owens N."/>
            <person name="Weber N.D."/>
            <person name="Virtaneva K."/>
            <person name="Barbian K."/>
            <person name="Babar A."/>
            <person name="Rosenke K."/>
        </authorList>
    </citation>
    <scope>NUCLEOTIDE SEQUENCE [LARGE SCALE GENOMIC DNA]</scope>
    <source>
        <strain evidence="2 3">CCM 8644</strain>
    </source>
</reference>
<dbReference type="STRING" id="1826909.A5893_14890"/>
<name>A0A179DAR9_9SPHI</name>
<protein>
    <submittedName>
        <fullName evidence="2">Uncharacterized protein</fullName>
    </submittedName>
</protein>
<evidence type="ECO:0000313" key="2">
    <source>
        <dbReference type="EMBL" id="OAQ38088.1"/>
    </source>
</evidence>
<reference evidence="2 3" key="2">
    <citation type="submission" date="2016-06" db="EMBL/GenBank/DDBJ databases">
        <title>Pedobacter psychrophilus sp. nov., isolated from Antarctic fragmentary rock.</title>
        <authorList>
            <person name="Svec P."/>
        </authorList>
    </citation>
    <scope>NUCLEOTIDE SEQUENCE [LARGE SCALE GENOMIC DNA]</scope>
    <source>
        <strain evidence="2 3">CCM 8644</strain>
    </source>
</reference>
<feature type="coiled-coil region" evidence="1">
    <location>
        <begin position="120"/>
        <end position="147"/>
    </location>
</feature>
<organism evidence="2 3">
    <name type="scientific">Pedobacter psychrophilus</name>
    <dbReference type="NCBI Taxonomy" id="1826909"/>
    <lineage>
        <taxon>Bacteria</taxon>
        <taxon>Pseudomonadati</taxon>
        <taxon>Bacteroidota</taxon>
        <taxon>Sphingobacteriia</taxon>
        <taxon>Sphingobacteriales</taxon>
        <taxon>Sphingobacteriaceae</taxon>
        <taxon>Pedobacter</taxon>
    </lineage>
</organism>